<organism evidence="3 4">
    <name type="scientific">Oleomonas cavernae</name>
    <dbReference type="NCBI Taxonomy" id="2320859"/>
    <lineage>
        <taxon>Bacteria</taxon>
        <taxon>Pseudomonadati</taxon>
        <taxon>Pseudomonadota</taxon>
        <taxon>Alphaproteobacteria</taxon>
        <taxon>Acetobacterales</taxon>
        <taxon>Acetobacteraceae</taxon>
        <taxon>Oleomonas</taxon>
    </lineage>
</organism>
<accession>A0A418W8C8</accession>
<feature type="domain" description="Guanylate cyclase" evidence="2">
    <location>
        <begin position="494"/>
        <end position="626"/>
    </location>
</feature>
<keyword evidence="1" id="KW-1133">Transmembrane helix</keyword>
<dbReference type="Pfam" id="PF05226">
    <property type="entry name" value="CHASE2"/>
    <property type="match status" value="1"/>
</dbReference>
<dbReference type="GO" id="GO:0004016">
    <property type="term" value="F:adenylate cyclase activity"/>
    <property type="evidence" value="ECO:0007669"/>
    <property type="project" value="UniProtKB-ARBA"/>
</dbReference>
<feature type="transmembrane region" description="Helical" evidence="1">
    <location>
        <begin position="433"/>
        <end position="453"/>
    </location>
</feature>
<keyword evidence="1" id="KW-0812">Transmembrane</keyword>
<gene>
    <name evidence="3" type="ORF">D3874_03735</name>
</gene>
<dbReference type="InterPro" id="IPR007890">
    <property type="entry name" value="CHASE2"/>
</dbReference>
<keyword evidence="1" id="KW-0472">Membrane</keyword>
<dbReference type="InterPro" id="IPR050697">
    <property type="entry name" value="Adenylyl/Guanylyl_Cyclase_3/4"/>
</dbReference>
<dbReference type="SUPFAM" id="SSF55073">
    <property type="entry name" value="Nucleotide cyclase"/>
    <property type="match status" value="1"/>
</dbReference>
<dbReference type="GO" id="GO:0006171">
    <property type="term" value="P:cAMP biosynthetic process"/>
    <property type="evidence" value="ECO:0007669"/>
    <property type="project" value="TreeGrafter"/>
</dbReference>
<dbReference type="AlphaFoldDB" id="A0A418W8C8"/>
<dbReference type="PROSITE" id="PS50125">
    <property type="entry name" value="GUANYLATE_CYCLASE_2"/>
    <property type="match status" value="1"/>
</dbReference>
<dbReference type="Pfam" id="PF00211">
    <property type="entry name" value="Guanylate_cyc"/>
    <property type="match status" value="1"/>
</dbReference>
<name>A0A418W8C8_9PROT</name>
<dbReference type="SMART" id="SM00044">
    <property type="entry name" value="CYCc"/>
    <property type="match status" value="1"/>
</dbReference>
<protein>
    <submittedName>
        <fullName evidence="3">Adenylate/guanylate cyclase domain-containing protein</fullName>
    </submittedName>
</protein>
<reference evidence="3 4" key="1">
    <citation type="submission" date="2018-09" db="EMBL/GenBank/DDBJ databases">
        <authorList>
            <person name="Zhu H."/>
        </authorList>
    </citation>
    <scope>NUCLEOTIDE SEQUENCE [LARGE SCALE GENOMIC DNA]</scope>
    <source>
        <strain evidence="3 4">K1W22B-8</strain>
    </source>
</reference>
<dbReference type="CDD" id="cd07302">
    <property type="entry name" value="CHD"/>
    <property type="match status" value="1"/>
</dbReference>
<feature type="transmembrane region" description="Helical" evidence="1">
    <location>
        <begin position="35"/>
        <end position="56"/>
    </location>
</feature>
<dbReference type="EMBL" id="QYUK01000011">
    <property type="protein sequence ID" value="RJF86254.1"/>
    <property type="molecule type" value="Genomic_DNA"/>
</dbReference>
<feature type="transmembrane region" description="Helical" evidence="1">
    <location>
        <begin position="407"/>
        <end position="427"/>
    </location>
</feature>
<feature type="transmembrane region" description="Helical" evidence="1">
    <location>
        <begin position="381"/>
        <end position="400"/>
    </location>
</feature>
<dbReference type="Proteomes" id="UP000284605">
    <property type="component" value="Unassembled WGS sequence"/>
</dbReference>
<dbReference type="InterPro" id="IPR029787">
    <property type="entry name" value="Nucleotide_cyclase"/>
</dbReference>
<evidence type="ECO:0000313" key="4">
    <source>
        <dbReference type="Proteomes" id="UP000284605"/>
    </source>
</evidence>
<keyword evidence="4" id="KW-1185">Reference proteome</keyword>
<dbReference type="SMART" id="SM01080">
    <property type="entry name" value="CHASE2"/>
    <property type="match status" value="1"/>
</dbReference>
<evidence type="ECO:0000259" key="2">
    <source>
        <dbReference type="PROSITE" id="PS50125"/>
    </source>
</evidence>
<dbReference type="PANTHER" id="PTHR43081:SF20">
    <property type="entry name" value="TWO-COMPONENT RESPONSE REGULATOR"/>
    <property type="match status" value="1"/>
</dbReference>
<sequence>MPVPSNAPAIACSAIPPCSPNSQTRPMIRLLRGRIAAAALGAMACFVVYVAFTLLLPDVRQNLEERATDLTLGLAMELVATPAPGSTPVVVIDIDAASTGAIGAWPWRRSLLADLVDKAAAAGAVAIAIDILFADPDQRSPAALARRLGQMVEDPSLAALADRLDDDDRRFAQALGGRPTVLGFALTPTAAKTVRGAPVLVRGRAGLDGMWRFAGADAPTEVLAAAATGSGCLALPGDSDGIVRRLPLFVGVGDEIRPGLALEAVRVGVGASLYKLDGGQGRFATGSITGALAADAMLRLPPLAATPPIKAIPARDVLAANGPVAALAGAIVFIGGSAPELGGLRATAGASLTPSVMIHAAAARQILQGFVPRTSALLQRYAYIVAGLAGLVGVAIPLLLPPLAGAGVMLAAIAAFAVFVVNAAAGGVLIEPALALVLAATGYVVTAILAFAFQHRRERHIRRRFEQHLSPHVVAMIARDPSLLKLKGQRREVTAMFTDIANFTGLTHGTDPETLVAMLDAYFGGMSEIVVAHGGMVDKFVGDAIHALFNAPLEQPGHAQAAVRCALALHAWSEAFRRREVPAALGFGHTRIGVETGEVIVGDVGTGSKLDYTAYGDTVNAAARLEAANKELGTMICVGPGTAARCPAGLLRPGKTIQLRGFDVPIQVFEPVTQGTGGSQVP</sequence>
<dbReference type="Gene3D" id="3.30.70.1230">
    <property type="entry name" value="Nucleotide cyclase"/>
    <property type="match status" value="1"/>
</dbReference>
<evidence type="ECO:0000256" key="1">
    <source>
        <dbReference type="SAM" id="Phobius"/>
    </source>
</evidence>
<dbReference type="PANTHER" id="PTHR43081">
    <property type="entry name" value="ADENYLATE CYCLASE, TERMINAL-DIFFERENTIATION SPECIFIC-RELATED"/>
    <property type="match status" value="1"/>
</dbReference>
<comment type="caution">
    <text evidence="3">The sequence shown here is derived from an EMBL/GenBank/DDBJ whole genome shotgun (WGS) entry which is preliminary data.</text>
</comment>
<dbReference type="InterPro" id="IPR001054">
    <property type="entry name" value="A/G_cyclase"/>
</dbReference>
<evidence type="ECO:0000313" key="3">
    <source>
        <dbReference type="EMBL" id="RJF86254.1"/>
    </source>
</evidence>
<dbReference type="GO" id="GO:0035556">
    <property type="term" value="P:intracellular signal transduction"/>
    <property type="evidence" value="ECO:0007669"/>
    <property type="project" value="InterPro"/>
</dbReference>
<proteinExistence type="predicted"/>